<evidence type="ECO:0000256" key="1">
    <source>
        <dbReference type="ARBA" id="ARBA00023125"/>
    </source>
</evidence>
<dbReference type="InterPro" id="IPR009057">
    <property type="entry name" value="Homeodomain-like_sf"/>
</dbReference>
<accession>A0A4Z0HH89</accession>
<dbReference type="Gene3D" id="1.10.357.10">
    <property type="entry name" value="Tetracycline Repressor, domain 2"/>
    <property type="match status" value="1"/>
</dbReference>
<dbReference type="GO" id="GO:0003677">
    <property type="term" value="F:DNA binding"/>
    <property type="evidence" value="ECO:0007669"/>
    <property type="project" value="UniProtKB-UniRule"/>
</dbReference>
<sequence>MAWDTARTKQLLLDAAVEEFAEHGPQGARVARVATRAGVNKERIYQYFGNKDQLFGAVLSCELARLAAAVPLTAAQAEDLGDYAGRVYDYHRAHPHFARLLTWEGLQHGMGEADGPLAAEAERAAHYAEKVQAVAAAQGAGALIEDADPGRLMYAVIALVNAWFMLPQIARLLLAATPNPRPASDRDALILLVQRLTTHGVGPTDPSGAA</sequence>
<feature type="DNA-binding region" description="H-T-H motif" evidence="2">
    <location>
        <begin position="29"/>
        <end position="48"/>
    </location>
</feature>
<comment type="caution">
    <text evidence="4">The sequence shown here is derived from an EMBL/GenBank/DDBJ whole genome shotgun (WGS) entry which is preliminary data.</text>
</comment>
<dbReference type="AlphaFoldDB" id="A0A4Z0HH89"/>
<dbReference type="SUPFAM" id="SSF48498">
    <property type="entry name" value="Tetracyclin repressor-like, C-terminal domain"/>
    <property type="match status" value="1"/>
</dbReference>
<keyword evidence="1 2" id="KW-0238">DNA-binding</keyword>
<dbReference type="Proteomes" id="UP000297948">
    <property type="component" value="Unassembled WGS sequence"/>
</dbReference>
<dbReference type="GO" id="GO:0006355">
    <property type="term" value="P:regulation of DNA-templated transcription"/>
    <property type="evidence" value="ECO:0007669"/>
    <property type="project" value="UniProtKB-ARBA"/>
</dbReference>
<dbReference type="PRINTS" id="PR00455">
    <property type="entry name" value="HTHTETR"/>
</dbReference>
<dbReference type="InterPro" id="IPR001647">
    <property type="entry name" value="HTH_TetR"/>
</dbReference>
<organism evidence="4 5">
    <name type="scientific">Streptomyces palmae</name>
    <dbReference type="NCBI Taxonomy" id="1701085"/>
    <lineage>
        <taxon>Bacteria</taxon>
        <taxon>Bacillati</taxon>
        <taxon>Actinomycetota</taxon>
        <taxon>Actinomycetes</taxon>
        <taxon>Kitasatosporales</taxon>
        <taxon>Streptomycetaceae</taxon>
        <taxon>Streptomyces</taxon>
    </lineage>
</organism>
<evidence type="ECO:0000313" key="5">
    <source>
        <dbReference type="Proteomes" id="UP000297948"/>
    </source>
</evidence>
<dbReference type="PANTHER" id="PTHR30328:SF54">
    <property type="entry name" value="HTH-TYPE TRANSCRIPTIONAL REPRESSOR SCO4008"/>
    <property type="match status" value="1"/>
</dbReference>
<reference evidence="4 5" key="1">
    <citation type="submission" date="2019-03" db="EMBL/GenBank/DDBJ databases">
        <authorList>
            <person name="Gonzalez-Pimentel J.L."/>
        </authorList>
    </citation>
    <scope>NUCLEOTIDE SEQUENCE [LARGE SCALE GENOMIC DNA]</scope>
    <source>
        <strain evidence="4 5">JCM 31289</strain>
    </source>
</reference>
<evidence type="ECO:0000259" key="3">
    <source>
        <dbReference type="PROSITE" id="PS50977"/>
    </source>
</evidence>
<dbReference type="InterPro" id="IPR050109">
    <property type="entry name" value="HTH-type_TetR-like_transc_reg"/>
</dbReference>
<dbReference type="PROSITE" id="PS50977">
    <property type="entry name" value="HTH_TETR_2"/>
    <property type="match status" value="1"/>
</dbReference>
<dbReference type="InterPro" id="IPR036271">
    <property type="entry name" value="Tet_transcr_reg_TetR-rel_C_sf"/>
</dbReference>
<keyword evidence="5" id="KW-1185">Reference proteome</keyword>
<evidence type="ECO:0000313" key="4">
    <source>
        <dbReference type="EMBL" id="TGB16464.1"/>
    </source>
</evidence>
<proteinExistence type="predicted"/>
<gene>
    <name evidence="4" type="ORF">E4099_05295</name>
</gene>
<dbReference type="EMBL" id="SRID01000028">
    <property type="protein sequence ID" value="TGB16464.1"/>
    <property type="molecule type" value="Genomic_DNA"/>
</dbReference>
<dbReference type="InterPro" id="IPR041467">
    <property type="entry name" value="Sco4008_C"/>
</dbReference>
<evidence type="ECO:0000256" key="2">
    <source>
        <dbReference type="PROSITE-ProRule" id="PRU00335"/>
    </source>
</evidence>
<protein>
    <submittedName>
        <fullName evidence="4">TetR/AcrR family transcriptional regulator</fullName>
    </submittedName>
</protein>
<dbReference type="PANTHER" id="PTHR30328">
    <property type="entry name" value="TRANSCRIPTIONAL REPRESSOR"/>
    <property type="match status" value="1"/>
</dbReference>
<feature type="domain" description="HTH tetR-type" evidence="3">
    <location>
        <begin position="6"/>
        <end position="66"/>
    </location>
</feature>
<dbReference type="Pfam" id="PF17926">
    <property type="entry name" value="TetR_C_21"/>
    <property type="match status" value="1"/>
</dbReference>
<dbReference type="OrthoDB" id="4726108at2"/>
<name>A0A4Z0HH89_9ACTN</name>
<dbReference type="RefSeq" id="WP_135337760.1">
    <property type="nucleotide sequence ID" value="NZ_JBHLTX010000036.1"/>
</dbReference>
<dbReference type="Pfam" id="PF00440">
    <property type="entry name" value="TetR_N"/>
    <property type="match status" value="1"/>
</dbReference>
<dbReference type="SUPFAM" id="SSF46689">
    <property type="entry name" value="Homeodomain-like"/>
    <property type="match status" value="1"/>
</dbReference>